<sequence>MRDREKLPNLPMELIGEILAWLPVKPLRRSRCVIKSWNSLISEPEFVKLHSNKAIEHEHVLLQRQRIIATSSDGNLYTFDLDEFLSHIDLDNIGVGELVTESELDDMLDDLREGESNTQSELDDQLDDLNDNPSEGELVTQSELDDFGDGDSVHTDSELDDPLLDNLSEGELVTQSELDDLNHGDSVHADSGLNEMQQSLPFYCNGLVLFLSNHGEFKLFNPPTRESKVIPTPPSRFLRQNVNHCKLYGFGFDPSAIDYKMVYGEFYRYELWFSIYSLKSGPWRTSHLGYDYGSLKSDGKGTLLNGGIHWLVQSTNNDAPSTVLLSFLVAEERVQNIPLPPDFNFEAHNDYYLTVFRECLCVAVKKGEEYWIMNEYGVRESWTRRIMSVPSSEWLHLGFRKNNHDLLFFKDQQRLVLYNFNDDSFCILPFCEILRVGFAAIFVESIFPPIAIAALIEKSRM</sequence>
<dbReference type="Proteomes" id="UP001457282">
    <property type="component" value="Unassembled WGS sequence"/>
</dbReference>
<evidence type="ECO:0000313" key="4">
    <source>
        <dbReference type="EMBL" id="KAK9940934.1"/>
    </source>
</evidence>
<dbReference type="CDD" id="cd22157">
    <property type="entry name" value="F-box_AtFBW1-like"/>
    <property type="match status" value="1"/>
</dbReference>
<dbReference type="SMART" id="SM00256">
    <property type="entry name" value="FBOX"/>
    <property type="match status" value="1"/>
</dbReference>
<dbReference type="InterPro" id="IPR036047">
    <property type="entry name" value="F-box-like_dom_sf"/>
</dbReference>
<name>A0AAW1XYG3_RUBAR</name>
<protein>
    <recommendedName>
        <fullName evidence="3">F-box domain-containing protein</fullName>
    </recommendedName>
</protein>
<evidence type="ECO:0000256" key="1">
    <source>
        <dbReference type="SAM" id="MobiDB-lite"/>
    </source>
</evidence>
<evidence type="ECO:0000259" key="3">
    <source>
        <dbReference type="PROSITE" id="PS50181"/>
    </source>
</evidence>
<dbReference type="InterPro" id="IPR006527">
    <property type="entry name" value="F-box-assoc_dom_typ1"/>
</dbReference>
<dbReference type="PANTHER" id="PTHR31672:SF13">
    <property type="entry name" value="F-BOX PROTEIN CPR30-LIKE"/>
    <property type="match status" value="1"/>
</dbReference>
<keyword evidence="2" id="KW-0472">Membrane</keyword>
<dbReference type="PANTHER" id="PTHR31672">
    <property type="entry name" value="BNACNNG10540D PROTEIN"/>
    <property type="match status" value="1"/>
</dbReference>
<keyword evidence="2" id="KW-0812">Transmembrane</keyword>
<dbReference type="Gene3D" id="1.20.1280.50">
    <property type="match status" value="1"/>
</dbReference>
<accession>A0AAW1XYG3</accession>
<evidence type="ECO:0000256" key="2">
    <source>
        <dbReference type="SAM" id="Phobius"/>
    </source>
</evidence>
<dbReference type="InterPro" id="IPR001810">
    <property type="entry name" value="F-box_dom"/>
</dbReference>
<keyword evidence="2" id="KW-1133">Transmembrane helix</keyword>
<dbReference type="AlphaFoldDB" id="A0AAW1XYG3"/>
<dbReference type="InterPro" id="IPR050796">
    <property type="entry name" value="SCF_F-box_component"/>
</dbReference>
<organism evidence="4 5">
    <name type="scientific">Rubus argutus</name>
    <name type="common">Southern blackberry</name>
    <dbReference type="NCBI Taxonomy" id="59490"/>
    <lineage>
        <taxon>Eukaryota</taxon>
        <taxon>Viridiplantae</taxon>
        <taxon>Streptophyta</taxon>
        <taxon>Embryophyta</taxon>
        <taxon>Tracheophyta</taxon>
        <taxon>Spermatophyta</taxon>
        <taxon>Magnoliopsida</taxon>
        <taxon>eudicotyledons</taxon>
        <taxon>Gunneridae</taxon>
        <taxon>Pentapetalae</taxon>
        <taxon>rosids</taxon>
        <taxon>fabids</taxon>
        <taxon>Rosales</taxon>
        <taxon>Rosaceae</taxon>
        <taxon>Rosoideae</taxon>
        <taxon>Rosoideae incertae sedis</taxon>
        <taxon>Rubus</taxon>
    </lineage>
</organism>
<feature type="domain" description="F-box" evidence="3">
    <location>
        <begin position="4"/>
        <end position="49"/>
    </location>
</feature>
<evidence type="ECO:0000313" key="5">
    <source>
        <dbReference type="Proteomes" id="UP001457282"/>
    </source>
</evidence>
<dbReference type="Pfam" id="PF07734">
    <property type="entry name" value="FBA_1"/>
    <property type="match status" value="1"/>
</dbReference>
<feature type="region of interest" description="Disordered" evidence="1">
    <location>
        <begin position="114"/>
        <end position="164"/>
    </location>
</feature>
<dbReference type="EMBL" id="JBEDUW010000003">
    <property type="protein sequence ID" value="KAK9940934.1"/>
    <property type="molecule type" value="Genomic_DNA"/>
</dbReference>
<dbReference type="InterPro" id="IPR017451">
    <property type="entry name" value="F-box-assoc_interact_dom"/>
</dbReference>
<feature type="compositionally biased region" description="Acidic residues" evidence="1">
    <location>
        <begin position="121"/>
        <end position="130"/>
    </location>
</feature>
<gene>
    <name evidence="4" type="ORF">M0R45_017567</name>
</gene>
<comment type="caution">
    <text evidence="4">The sequence shown here is derived from an EMBL/GenBank/DDBJ whole genome shotgun (WGS) entry which is preliminary data.</text>
</comment>
<feature type="transmembrane region" description="Helical" evidence="2">
    <location>
        <begin position="433"/>
        <end position="456"/>
    </location>
</feature>
<dbReference type="Pfam" id="PF00646">
    <property type="entry name" value="F-box"/>
    <property type="match status" value="1"/>
</dbReference>
<keyword evidence="5" id="KW-1185">Reference proteome</keyword>
<dbReference type="SUPFAM" id="SSF81383">
    <property type="entry name" value="F-box domain"/>
    <property type="match status" value="1"/>
</dbReference>
<reference evidence="4 5" key="1">
    <citation type="journal article" date="2023" name="G3 (Bethesda)">
        <title>A chromosome-length genome assembly and annotation of blackberry (Rubus argutus, cv. 'Hillquist').</title>
        <authorList>
            <person name="Bruna T."/>
            <person name="Aryal R."/>
            <person name="Dudchenko O."/>
            <person name="Sargent D.J."/>
            <person name="Mead D."/>
            <person name="Buti M."/>
            <person name="Cavallini A."/>
            <person name="Hytonen T."/>
            <person name="Andres J."/>
            <person name="Pham M."/>
            <person name="Weisz D."/>
            <person name="Mascagni F."/>
            <person name="Usai G."/>
            <person name="Natali L."/>
            <person name="Bassil N."/>
            <person name="Fernandez G.E."/>
            <person name="Lomsadze A."/>
            <person name="Armour M."/>
            <person name="Olukolu B."/>
            <person name="Poorten T."/>
            <person name="Britton C."/>
            <person name="Davik J."/>
            <person name="Ashrafi H."/>
            <person name="Aiden E.L."/>
            <person name="Borodovsky M."/>
            <person name="Worthington M."/>
        </authorList>
    </citation>
    <scope>NUCLEOTIDE SEQUENCE [LARGE SCALE GENOMIC DNA]</scope>
    <source>
        <strain evidence="4">PI 553951</strain>
    </source>
</reference>
<proteinExistence type="predicted"/>
<dbReference type="NCBIfam" id="TIGR01640">
    <property type="entry name" value="F_box_assoc_1"/>
    <property type="match status" value="1"/>
</dbReference>
<dbReference type="PROSITE" id="PS50181">
    <property type="entry name" value="FBOX"/>
    <property type="match status" value="1"/>
</dbReference>